<evidence type="ECO:0000313" key="4">
    <source>
        <dbReference type="Proteomes" id="UP000319383"/>
    </source>
</evidence>
<dbReference type="PANTHER" id="PTHR43143">
    <property type="entry name" value="METALLOPHOSPHOESTERASE, CALCINEURIN SUPERFAMILY"/>
    <property type="match status" value="1"/>
</dbReference>
<dbReference type="Gene3D" id="3.60.21.10">
    <property type="match status" value="1"/>
</dbReference>
<organism evidence="3 4">
    <name type="scientific">Symmachiella dynata</name>
    <dbReference type="NCBI Taxonomy" id="2527995"/>
    <lineage>
        <taxon>Bacteria</taxon>
        <taxon>Pseudomonadati</taxon>
        <taxon>Planctomycetota</taxon>
        <taxon>Planctomycetia</taxon>
        <taxon>Planctomycetales</taxon>
        <taxon>Planctomycetaceae</taxon>
        <taxon>Symmachiella</taxon>
    </lineage>
</organism>
<proteinExistence type="predicted"/>
<dbReference type="InterPro" id="IPR051918">
    <property type="entry name" value="STPP_CPPED1"/>
</dbReference>
<keyword evidence="4" id="KW-1185">Reference proteome</keyword>
<evidence type="ECO:0000313" key="3">
    <source>
        <dbReference type="EMBL" id="QDU41726.1"/>
    </source>
</evidence>
<dbReference type="PANTHER" id="PTHR43143:SF1">
    <property type="entry name" value="SERINE_THREONINE-PROTEIN PHOSPHATASE CPPED1"/>
    <property type="match status" value="1"/>
</dbReference>
<dbReference type="Pfam" id="PF00149">
    <property type="entry name" value="Metallophos"/>
    <property type="match status" value="1"/>
</dbReference>
<reference evidence="3 4" key="1">
    <citation type="submission" date="2019-02" db="EMBL/GenBank/DDBJ databases">
        <title>Deep-cultivation of Planctomycetes and their phenomic and genomic characterization uncovers novel biology.</title>
        <authorList>
            <person name="Wiegand S."/>
            <person name="Jogler M."/>
            <person name="Boedeker C."/>
            <person name="Pinto D."/>
            <person name="Vollmers J."/>
            <person name="Rivas-Marin E."/>
            <person name="Kohn T."/>
            <person name="Peeters S.H."/>
            <person name="Heuer A."/>
            <person name="Rast P."/>
            <person name="Oberbeckmann S."/>
            <person name="Bunk B."/>
            <person name="Jeske O."/>
            <person name="Meyerdierks A."/>
            <person name="Storesund J.E."/>
            <person name="Kallscheuer N."/>
            <person name="Luecker S."/>
            <person name="Lage O.M."/>
            <person name="Pohl T."/>
            <person name="Merkel B.J."/>
            <person name="Hornburger P."/>
            <person name="Mueller R.-W."/>
            <person name="Bruemmer F."/>
            <person name="Labrenz M."/>
            <person name="Spormann A.M."/>
            <person name="Op den Camp H."/>
            <person name="Overmann J."/>
            <person name="Amann R."/>
            <person name="Jetten M.S.M."/>
            <person name="Mascher T."/>
            <person name="Medema M.H."/>
            <person name="Devos D.P."/>
            <person name="Kaster A.-K."/>
            <person name="Ovreas L."/>
            <person name="Rohde M."/>
            <person name="Galperin M.Y."/>
            <person name="Jogler C."/>
        </authorList>
    </citation>
    <scope>NUCLEOTIDE SEQUENCE [LARGE SCALE GENOMIC DNA]</scope>
    <source>
        <strain evidence="3 4">Mal52</strain>
    </source>
</reference>
<dbReference type="KEGG" id="sdyn:Mal52_01800"/>
<dbReference type="SUPFAM" id="SSF56300">
    <property type="entry name" value="Metallo-dependent phosphatases"/>
    <property type="match status" value="1"/>
</dbReference>
<gene>
    <name evidence="3" type="ORF">Mal52_01800</name>
</gene>
<dbReference type="GO" id="GO:0016787">
    <property type="term" value="F:hydrolase activity"/>
    <property type="evidence" value="ECO:0007669"/>
    <property type="project" value="InterPro"/>
</dbReference>
<evidence type="ECO:0000259" key="2">
    <source>
        <dbReference type="Pfam" id="PF00149"/>
    </source>
</evidence>
<dbReference type="InterPro" id="IPR029052">
    <property type="entry name" value="Metallo-depent_PP-like"/>
</dbReference>
<dbReference type="AlphaFoldDB" id="A0A517ZGW7"/>
<sequence precursor="true">MKSLVTSSAALLILGMAALYSATGATQPAQESAEPDLQIAVEAKNPWTDLQLNNDPKNFQFAIVTDRTGGHRPGVFRGAIDKLNLLQPEFVVSVGDLIEGGTEDPGRWALEWSEFQSNVERLDMPFFYLPGNHDISNMPMFEEWNRKFGRSYYSFRYHDVLFLCLNSEDPPRTGSFHFSQDQQEWAQAVLAENEDARWTIVLLHKPTWTYVDADLEASGWAPIEDALGDRPYTVFSGHKHNYAKSVRRGRDYYMLATTGGGSNLSGKDQGRFDHVVWVTMKDDGPVISNLMLDGIDHKNIRTVPDVRKGK</sequence>
<dbReference type="RefSeq" id="WP_145373732.1">
    <property type="nucleotide sequence ID" value="NZ_CP036276.1"/>
</dbReference>
<evidence type="ECO:0000256" key="1">
    <source>
        <dbReference type="SAM" id="SignalP"/>
    </source>
</evidence>
<feature type="chain" id="PRO_5021698935" evidence="1">
    <location>
        <begin position="22"/>
        <end position="310"/>
    </location>
</feature>
<keyword evidence="1" id="KW-0732">Signal</keyword>
<dbReference type="Proteomes" id="UP000319383">
    <property type="component" value="Chromosome"/>
</dbReference>
<accession>A0A517ZGW7</accession>
<feature type="domain" description="Calcineurin-like phosphoesterase" evidence="2">
    <location>
        <begin position="72"/>
        <end position="242"/>
    </location>
</feature>
<dbReference type="EMBL" id="CP036276">
    <property type="protein sequence ID" value="QDU41726.1"/>
    <property type="molecule type" value="Genomic_DNA"/>
</dbReference>
<dbReference type="InterPro" id="IPR004843">
    <property type="entry name" value="Calcineurin-like_PHP"/>
</dbReference>
<protein>
    <submittedName>
        <fullName evidence="3">Calcineurin-like phosphoesterase</fullName>
    </submittedName>
</protein>
<feature type="signal peptide" evidence="1">
    <location>
        <begin position="1"/>
        <end position="21"/>
    </location>
</feature>
<name>A0A517ZGW7_9PLAN</name>